<evidence type="ECO:0000259" key="8">
    <source>
        <dbReference type="PROSITE" id="PS51061"/>
    </source>
</evidence>
<keyword evidence="2 6" id="KW-0694">RNA-binding</keyword>
<dbReference type="InterPro" id="IPR032782">
    <property type="entry name" value="KhpB_N"/>
</dbReference>
<dbReference type="SMART" id="SM01245">
    <property type="entry name" value="Jag_N"/>
    <property type="match status" value="1"/>
</dbReference>
<comment type="caution">
    <text evidence="6">Lacks conserved residue(s) required for the propagation of feature annotation.</text>
</comment>
<comment type="similarity">
    <text evidence="6">Belongs to the KhpB RNA-binding protein family.</text>
</comment>
<dbReference type="InterPro" id="IPR001374">
    <property type="entry name" value="R3H_dom"/>
</dbReference>
<comment type="subcellular location">
    <subcellularLocation>
        <location evidence="6">Cytoplasm</location>
    </subcellularLocation>
</comment>
<dbReference type="InterPro" id="IPR038247">
    <property type="entry name" value="Jag_N_dom_sf"/>
</dbReference>
<dbReference type="EMBL" id="JBHRZV010000006">
    <property type="protein sequence ID" value="MFC3927320.1"/>
    <property type="molecule type" value="Genomic_DNA"/>
</dbReference>
<name>A0ABV8CT54_9STRE</name>
<dbReference type="Gene3D" id="3.30.30.80">
    <property type="entry name" value="probable RNA-binding protein from clostridium symbiosum atcc 14940"/>
    <property type="match status" value="1"/>
</dbReference>
<evidence type="ECO:0000313" key="9">
    <source>
        <dbReference type="EMBL" id="MFC3927320.1"/>
    </source>
</evidence>
<dbReference type="Proteomes" id="UP001595807">
    <property type="component" value="Unassembled WGS sequence"/>
</dbReference>
<keyword evidence="3 6" id="KW-0133">Cell shape</keyword>
<comment type="caution">
    <text evidence="9">The sequence shown here is derived from an EMBL/GenBank/DDBJ whole genome shotgun (WGS) entry which is preliminary data.</text>
</comment>
<dbReference type="SMART" id="SM00393">
    <property type="entry name" value="R3H"/>
    <property type="match status" value="1"/>
</dbReference>
<dbReference type="InterPro" id="IPR039247">
    <property type="entry name" value="KhpB"/>
</dbReference>
<sequence>MVLFAGKTVEEAIEKGLKELNIPRMKAHIKVVSREKKGFLGFGKKPAQVDIEAINDATVHKADQKAVKGVPDYVNKQNDPVTTRSQDTVELGKVTSLIKKMEERGETVEPEVKEQILENKKTPRSILEETGILSIFDELKAIEEDDKADDILAEAETSQSPVKNEKILAFPGAKRQAEVPASSTEEEEAETAEETLVEVAEEDALKVTEEIQEEPETQVSTSDEQSAQDDSFEAFIANEFPHTQEEVEFSKDIEKAAQDVADYVDKIIYEMDLEAQIHVSHNRRQINLQIETQEPGRVIGYHGKVLKSLQLLAQNYLHDQYTRNFSVSLNVHDYMEHRTEILEEFAHKIANRVLESGRDYLMDPMSNAERKIIHKTISKISGVESYSEGDDPNRYVVVVARKDY</sequence>
<keyword evidence="1 6" id="KW-0963">Cytoplasm</keyword>
<dbReference type="SUPFAM" id="SSF82708">
    <property type="entry name" value="R3H domain"/>
    <property type="match status" value="1"/>
</dbReference>
<comment type="subunit">
    <text evidence="6">Forms a complex with KhpA.</text>
</comment>
<dbReference type="HAMAP" id="MF_00867">
    <property type="entry name" value="KhpB"/>
    <property type="match status" value="1"/>
</dbReference>
<dbReference type="InterPro" id="IPR015946">
    <property type="entry name" value="KH_dom-like_a/b"/>
</dbReference>
<dbReference type="InterPro" id="IPR036867">
    <property type="entry name" value="R3H_dom_sf"/>
</dbReference>
<dbReference type="Gene3D" id="3.30.1370.50">
    <property type="entry name" value="R3H-like domain"/>
    <property type="match status" value="1"/>
</dbReference>
<keyword evidence="4 6" id="KW-0143">Chaperone</keyword>
<evidence type="ECO:0000256" key="7">
    <source>
        <dbReference type="SAM" id="MobiDB-lite"/>
    </source>
</evidence>
<dbReference type="Pfam" id="PF14804">
    <property type="entry name" value="Jag_N"/>
    <property type="match status" value="1"/>
</dbReference>
<accession>A0ABV8CT54</accession>
<dbReference type="PANTHER" id="PTHR35800">
    <property type="entry name" value="PROTEIN JAG"/>
    <property type="match status" value="1"/>
</dbReference>
<keyword evidence="10" id="KW-1185">Reference proteome</keyword>
<dbReference type="CDD" id="cd02414">
    <property type="entry name" value="KH-II_Jag"/>
    <property type="match status" value="1"/>
</dbReference>
<dbReference type="NCBIfam" id="NF041568">
    <property type="entry name" value="Jag_EloR"/>
    <property type="match status" value="1"/>
</dbReference>
<comment type="function">
    <text evidence="6">A probable RNA chaperone. Forms a complex with KhpA which binds to cellular RNA and controls its expression. Plays a role in peptidoglycan (PG) homeostasis and cell length regulation.</text>
</comment>
<dbReference type="InterPro" id="IPR034079">
    <property type="entry name" value="R3H_KhpB"/>
</dbReference>
<gene>
    <name evidence="9" type="primary">jag</name>
    <name evidence="6" type="synonym">eloR</name>
    <name evidence="6" type="synonym">khpB</name>
    <name evidence="9" type="ORF">ACFORF_01555</name>
</gene>
<reference evidence="10" key="1">
    <citation type="journal article" date="2019" name="Int. J. Syst. Evol. Microbiol.">
        <title>The Global Catalogue of Microorganisms (GCM) 10K type strain sequencing project: providing services to taxonomists for standard genome sequencing and annotation.</title>
        <authorList>
            <consortium name="The Broad Institute Genomics Platform"/>
            <consortium name="The Broad Institute Genome Sequencing Center for Infectious Disease"/>
            <person name="Wu L."/>
            <person name="Ma J."/>
        </authorList>
    </citation>
    <scope>NUCLEOTIDE SEQUENCE [LARGE SCALE GENOMIC DNA]</scope>
    <source>
        <strain evidence="10">CCUG 67170</strain>
    </source>
</reference>
<dbReference type="Pfam" id="PF01424">
    <property type="entry name" value="R3H"/>
    <property type="match status" value="1"/>
</dbReference>
<dbReference type="Gene3D" id="3.30.300.20">
    <property type="match status" value="1"/>
</dbReference>
<evidence type="ECO:0000256" key="1">
    <source>
        <dbReference type="ARBA" id="ARBA00022490"/>
    </source>
</evidence>
<evidence type="ECO:0000256" key="3">
    <source>
        <dbReference type="ARBA" id="ARBA00022960"/>
    </source>
</evidence>
<dbReference type="PROSITE" id="PS51061">
    <property type="entry name" value="R3H"/>
    <property type="match status" value="1"/>
</dbReference>
<dbReference type="CDD" id="cd02644">
    <property type="entry name" value="R3H_jag"/>
    <property type="match status" value="1"/>
</dbReference>
<evidence type="ECO:0000256" key="5">
    <source>
        <dbReference type="ARBA" id="ARBA00023316"/>
    </source>
</evidence>
<feature type="compositionally biased region" description="Acidic residues" evidence="7">
    <location>
        <begin position="184"/>
        <end position="195"/>
    </location>
</feature>
<feature type="domain" description="R3H" evidence="8">
    <location>
        <begin position="336"/>
        <end position="402"/>
    </location>
</feature>
<comment type="domain">
    <text evidence="6">Has an N-terminal Jag-N domain and 2 RNA-binding domains (KH and R3H).</text>
</comment>
<dbReference type="Pfam" id="PF13083">
    <property type="entry name" value="KH_KhpA-B"/>
    <property type="match status" value="1"/>
</dbReference>
<evidence type="ECO:0000256" key="4">
    <source>
        <dbReference type="ARBA" id="ARBA00023186"/>
    </source>
</evidence>
<proteinExistence type="inferred from homology"/>
<organism evidence="9 10">
    <name type="scientific">Streptococcus caprae</name>
    <dbReference type="NCBI Taxonomy" id="1640501"/>
    <lineage>
        <taxon>Bacteria</taxon>
        <taxon>Bacillati</taxon>
        <taxon>Bacillota</taxon>
        <taxon>Bacilli</taxon>
        <taxon>Lactobacillales</taxon>
        <taxon>Streptococcaceae</taxon>
        <taxon>Streptococcus</taxon>
    </lineage>
</organism>
<feature type="region of interest" description="Disordered" evidence="7">
    <location>
        <begin position="154"/>
        <end position="195"/>
    </location>
</feature>
<evidence type="ECO:0000256" key="6">
    <source>
        <dbReference type="HAMAP-Rule" id="MF_00867"/>
    </source>
</evidence>
<keyword evidence="5 6" id="KW-0961">Cell wall biogenesis/degradation</keyword>
<evidence type="ECO:0000256" key="2">
    <source>
        <dbReference type="ARBA" id="ARBA00022884"/>
    </source>
</evidence>
<protein>
    <recommendedName>
        <fullName evidence="6">RNA-binding protein KhpB</fullName>
    </recommendedName>
    <alternativeName>
        <fullName evidence="6">RNA-binding protein EloR</fullName>
    </alternativeName>
</protein>
<evidence type="ECO:0000313" key="10">
    <source>
        <dbReference type="Proteomes" id="UP001595807"/>
    </source>
</evidence>
<dbReference type="RefSeq" id="WP_380424721.1">
    <property type="nucleotide sequence ID" value="NZ_JBHRZV010000006.1"/>
</dbReference>
<dbReference type="PANTHER" id="PTHR35800:SF1">
    <property type="entry name" value="RNA-BINDING PROTEIN KHPB"/>
    <property type="match status" value="1"/>
</dbReference>
<dbReference type="InterPro" id="IPR038008">
    <property type="entry name" value="Jag_KH"/>
</dbReference>